<dbReference type="InterPro" id="IPR009003">
    <property type="entry name" value="Peptidase_S1_PA"/>
</dbReference>
<dbReference type="PROSITE" id="PS50240">
    <property type="entry name" value="TRYPSIN_DOM"/>
    <property type="match status" value="1"/>
</dbReference>
<dbReference type="RefSeq" id="WP_350331582.1">
    <property type="nucleotide sequence ID" value="NZ_CP054719.1"/>
</dbReference>
<dbReference type="InterPro" id="IPR001254">
    <property type="entry name" value="Trypsin_dom"/>
</dbReference>
<dbReference type="InterPro" id="IPR018114">
    <property type="entry name" value="TRYPSIN_HIS"/>
</dbReference>
<sequence>MRNPVVLFFVGLVFWMIHPTFGIVPKPGVALEKYTKPAEKMNNIGRLVVHGKKTSSCSSTLIGIDGDIGIVLTAGHCAELTSEEIVTKCRYQTLSFASQNTDTDSEKMPIIGRFALGKYIEGSKKDLSYDLGLVFVDLNDLAVKPTPQHMLLDSTTILKKSLVQVAGYGKTSPQDDLVAPQRRIMSTQAFRTQEHNHDILLLDEAEIENEALSIPVGDHPAEGDSGGPIMDAATGAIIGVVSHTSGGEFYSEPLYSHADWLLTQIKNAGRYFVFKLNKSGNLSDKTIWNDNRKPQKFRNAYGEINPIVEIDKRHTLTLDDPFGLYAINVIGQGGTIEVQSEQSAEVLRIYAPTVITSSALKTLTVDDASIGTSDLSIQTQLRVLHTLNIQQDVVMDVQQEDTSRGLTLVDRGTVNVEGTLKTHHVRFAESNSKENFGCLSICGTLNSEEPLNHFAQTVQGTASTPGKILGDYTLGAQGVLSFNIDTPSPSSVPILTVDGIAHFTGGIVRIKTAEILPLGFEQTILTAKELTIAPTWRGVYYAQTVDKTSEITFIHKANQLSIKVVPLTGKASTSSMADDDLLK</sequence>
<dbReference type="AlphaFoldDB" id="A0A7L9RTU2"/>
<name>A0A7L9RTU2_9PROT</name>
<organism evidence="2 3">
    <name type="scientific">Candidatus Bodocaedibacter vickermanii</name>
    <dbReference type="NCBI Taxonomy" id="2741701"/>
    <lineage>
        <taxon>Bacteria</taxon>
        <taxon>Pseudomonadati</taxon>
        <taxon>Pseudomonadota</taxon>
        <taxon>Alphaproteobacteria</taxon>
        <taxon>Holosporales</taxon>
        <taxon>Candidatus Paracaedibacteraceae</taxon>
        <taxon>Candidatus Bodocaedibacter</taxon>
    </lineage>
</organism>
<evidence type="ECO:0000259" key="1">
    <source>
        <dbReference type="PROSITE" id="PS50240"/>
    </source>
</evidence>
<dbReference type="InterPro" id="IPR043504">
    <property type="entry name" value="Peptidase_S1_PA_chymotrypsin"/>
</dbReference>
<dbReference type="Pfam" id="PF00089">
    <property type="entry name" value="Trypsin"/>
    <property type="match status" value="1"/>
</dbReference>
<gene>
    <name evidence="2" type="ORF">CPBP_00804</name>
</gene>
<dbReference type="Proteomes" id="UP000594001">
    <property type="component" value="Chromosome"/>
</dbReference>
<reference evidence="2 3" key="1">
    <citation type="submission" date="2020-06" db="EMBL/GenBank/DDBJ databases">
        <title>The endosymbiont of the kinetoplastid Bodo saltans is a Paracaedibacter-like alpha-proteobacterium possessing a putative toxin-antitoxin system.</title>
        <authorList>
            <person name="Midha S."/>
            <person name="Rigden D.J."/>
            <person name="Siozios S."/>
            <person name="Hurst G.D.D."/>
            <person name="Jackson A.P."/>
        </authorList>
    </citation>
    <scope>NUCLEOTIDE SEQUENCE [LARGE SCALE GENOMIC DNA]</scope>
    <source>
        <strain evidence="2">Lake Konstanz</strain>
    </source>
</reference>
<protein>
    <recommendedName>
        <fullName evidence="1">Peptidase S1 domain-containing protein</fullName>
    </recommendedName>
</protein>
<evidence type="ECO:0000313" key="3">
    <source>
        <dbReference type="Proteomes" id="UP000594001"/>
    </source>
</evidence>
<dbReference type="Gene3D" id="2.40.10.10">
    <property type="entry name" value="Trypsin-like serine proteases"/>
    <property type="match status" value="2"/>
</dbReference>
<keyword evidence="3" id="KW-1185">Reference proteome</keyword>
<evidence type="ECO:0000313" key="2">
    <source>
        <dbReference type="EMBL" id="QOL20027.1"/>
    </source>
</evidence>
<accession>A0A7L9RTU2</accession>
<dbReference type="KEGG" id="pbal:CPBP_00804"/>
<dbReference type="EMBL" id="CP054719">
    <property type="protein sequence ID" value="QOL20027.1"/>
    <property type="molecule type" value="Genomic_DNA"/>
</dbReference>
<dbReference type="SMART" id="SM00020">
    <property type="entry name" value="Tryp_SPc"/>
    <property type="match status" value="1"/>
</dbReference>
<proteinExistence type="predicted"/>
<feature type="domain" description="Peptidase S1" evidence="1">
    <location>
        <begin position="57"/>
        <end position="266"/>
    </location>
</feature>
<dbReference type="SUPFAM" id="SSF50494">
    <property type="entry name" value="Trypsin-like serine proteases"/>
    <property type="match status" value="1"/>
</dbReference>
<dbReference type="GO" id="GO:0006508">
    <property type="term" value="P:proteolysis"/>
    <property type="evidence" value="ECO:0007669"/>
    <property type="project" value="InterPro"/>
</dbReference>
<dbReference type="PROSITE" id="PS00134">
    <property type="entry name" value="TRYPSIN_HIS"/>
    <property type="match status" value="1"/>
</dbReference>
<dbReference type="GO" id="GO:0004252">
    <property type="term" value="F:serine-type endopeptidase activity"/>
    <property type="evidence" value="ECO:0007669"/>
    <property type="project" value="InterPro"/>
</dbReference>